<comment type="caution">
    <text evidence="2">The sequence shown here is derived from an EMBL/GenBank/DDBJ whole genome shotgun (WGS) entry which is preliminary data.</text>
</comment>
<protein>
    <submittedName>
        <fullName evidence="2">Uncharacterized protein</fullName>
    </submittedName>
</protein>
<name>A0A9P9EBT7_9HYPO</name>
<evidence type="ECO:0000256" key="1">
    <source>
        <dbReference type="SAM" id="MobiDB-lite"/>
    </source>
</evidence>
<dbReference type="Proteomes" id="UP000717696">
    <property type="component" value="Unassembled WGS sequence"/>
</dbReference>
<evidence type="ECO:0000313" key="3">
    <source>
        <dbReference type="Proteomes" id="UP000717696"/>
    </source>
</evidence>
<proteinExistence type="predicted"/>
<accession>A0A9P9EBT7</accession>
<sequence>MSRLRKIIPILSLGSSPSSPSSITSAPDLAWSLVGSGGEHLLVELEGLYWDGVKAELENIVRTLKIWQQPEYSDVTVEEEEDEHLHGFDTFLNQVSQEARAFAIRYGNMREREEKKKREPYEYYTHTYPTHMTALKDSVADHIAEHSTSKTKAAVRKSIKAVPRLKGMEHRAWTLLQAAGFLDIEKLVEHRPPLGKFGFWKRPAIPQLALSKFDDDYIPRFEPLHCTRPQCKAAIRGSMFVNQDEPAVVCEDCYRNHYYGKESFLKAYKHCVLAECITPDVSRSICHCKDVPHFDGQGRALSLYPVDRSANHVDSEGIGSIKCSLLKLGEVIALAKYDGLQTVVGIKKPSKHHKAEGRSASETGKSKHKFGIKPEAEGPRKVSSWKPKQMRTVEGTTLHGEDRSPASSSTSVATEALADEDIPMFFRKFTEKYPFGNVHMALRVGPLVIENGVSHTKSGALVSLREMPIFHERFPLHSTPERNYAVDGSADRTLWQRKRQSESRKRYKAIMKQVVGAPFSGVLVQDKELEVVRDVLAACKQPFEDPGLPASDQIKLLDSALGPALDKLKALLGKRVRLYLESISKRLLDPDTKLTWSATGNNCQAFCNSIIDRNLFEPLVNGTMYKEDPEAYPLYSMSFVCPDEGYRQRGVRTKYDVPSGLTEEYLLRFHFGRHDEADIIDTYQEYWHDWGAFGGTLYRNQDLFPWDCTEAYGRYPTRCGDCNLAKHIWAFPFDSWSMASLHLARDRHMYAPATVDQAISAVGTNASPSSWMRNRLTVLSATSILHRVAAAMALTREVRRDTAWLHMISTRPDLDPSLIRVKLGGIHRAQPFSHYFEAGTYSHYFLAPWATWSRPEQTEAYELMRDGRVKLPDVPYASWSERFASSGGGTESSYGGFGGTDVGGTNGAVDAAAMSFAMASFSDSQFSPVEVSPADADGNCAGGCGSADCGGADCGGDDGDGDGGGDGGGGDGGGGDGGGGDGGGGGGDGGGCGGCGGCGG</sequence>
<organism evidence="2 3">
    <name type="scientific">Dactylonectria estremocensis</name>
    <dbReference type="NCBI Taxonomy" id="1079267"/>
    <lineage>
        <taxon>Eukaryota</taxon>
        <taxon>Fungi</taxon>
        <taxon>Dikarya</taxon>
        <taxon>Ascomycota</taxon>
        <taxon>Pezizomycotina</taxon>
        <taxon>Sordariomycetes</taxon>
        <taxon>Hypocreomycetidae</taxon>
        <taxon>Hypocreales</taxon>
        <taxon>Nectriaceae</taxon>
        <taxon>Dactylonectria</taxon>
    </lineage>
</organism>
<keyword evidence="3" id="KW-1185">Reference proteome</keyword>
<feature type="region of interest" description="Disordered" evidence="1">
    <location>
        <begin position="348"/>
        <end position="389"/>
    </location>
</feature>
<dbReference type="OrthoDB" id="4455544at2759"/>
<dbReference type="EMBL" id="JAGMUU010000017">
    <property type="protein sequence ID" value="KAH7134603.1"/>
    <property type="molecule type" value="Genomic_DNA"/>
</dbReference>
<evidence type="ECO:0000313" key="2">
    <source>
        <dbReference type="EMBL" id="KAH7134603.1"/>
    </source>
</evidence>
<reference evidence="2" key="1">
    <citation type="journal article" date="2021" name="Nat. Commun.">
        <title>Genetic determinants of endophytism in the Arabidopsis root mycobiome.</title>
        <authorList>
            <person name="Mesny F."/>
            <person name="Miyauchi S."/>
            <person name="Thiergart T."/>
            <person name="Pickel B."/>
            <person name="Atanasova L."/>
            <person name="Karlsson M."/>
            <person name="Huettel B."/>
            <person name="Barry K.W."/>
            <person name="Haridas S."/>
            <person name="Chen C."/>
            <person name="Bauer D."/>
            <person name="Andreopoulos W."/>
            <person name="Pangilinan J."/>
            <person name="LaButti K."/>
            <person name="Riley R."/>
            <person name="Lipzen A."/>
            <person name="Clum A."/>
            <person name="Drula E."/>
            <person name="Henrissat B."/>
            <person name="Kohler A."/>
            <person name="Grigoriev I.V."/>
            <person name="Martin F.M."/>
            <person name="Hacquard S."/>
        </authorList>
    </citation>
    <scope>NUCLEOTIDE SEQUENCE</scope>
    <source>
        <strain evidence="2">MPI-CAGE-AT-0021</strain>
    </source>
</reference>
<dbReference type="AlphaFoldDB" id="A0A9P9EBT7"/>
<gene>
    <name evidence="2" type="ORF">B0J13DRAFT_560762</name>
</gene>
<feature type="region of interest" description="Disordered" evidence="1">
    <location>
        <begin position="964"/>
        <end position="990"/>
    </location>
</feature>